<dbReference type="EMBL" id="DWYA01000058">
    <property type="protein sequence ID" value="HJB40121.1"/>
    <property type="molecule type" value="Genomic_DNA"/>
</dbReference>
<dbReference type="GO" id="GO:0051536">
    <property type="term" value="F:iron-sulfur cluster binding"/>
    <property type="evidence" value="ECO:0007669"/>
    <property type="project" value="UniProtKB-KW"/>
</dbReference>
<dbReference type="SFLD" id="SFLDS00029">
    <property type="entry name" value="Radical_SAM"/>
    <property type="match status" value="1"/>
</dbReference>
<dbReference type="AlphaFoldDB" id="A0A9D2M2A9"/>
<evidence type="ECO:0000259" key="4">
    <source>
        <dbReference type="PROSITE" id="PS51918"/>
    </source>
</evidence>
<name>A0A9D2M2A9_9FIRM</name>
<evidence type="ECO:0000256" key="1">
    <source>
        <dbReference type="ARBA" id="ARBA00022723"/>
    </source>
</evidence>
<reference evidence="5" key="1">
    <citation type="journal article" date="2021" name="PeerJ">
        <title>Extensive microbial diversity within the chicken gut microbiome revealed by metagenomics and culture.</title>
        <authorList>
            <person name="Gilroy R."/>
            <person name="Ravi A."/>
            <person name="Getino M."/>
            <person name="Pursley I."/>
            <person name="Horton D.L."/>
            <person name="Alikhan N.F."/>
            <person name="Baker D."/>
            <person name="Gharbi K."/>
            <person name="Hall N."/>
            <person name="Watson M."/>
            <person name="Adriaenssens E.M."/>
            <person name="Foster-Nyarko E."/>
            <person name="Jarju S."/>
            <person name="Secka A."/>
            <person name="Antonio M."/>
            <person name="Oren A."/>
            <person name="Chaudhuri R.R."/>
            <person name="La Ragione R."/>
            <person name="Hildebrand F."/>
            <person name="Pallen M.J."/>
        </authorList>
    </citation>
    <scope>NUCLEOTIDE SEQUENCE</scope>
    <source>
        <strain evidence="5">ChiBcec8-14828</strain>
    </source>
</reference>
<dbReference type="PROSITE" id="PS51918">
    <property type="entry name" value="RADICAL_SAM"/>
    <property type="match status" value="1"/>
</dbReference>
<dbReference type="Gene3D" id="3.80.30.30">
    <property type="match status" value="1"/>
</dbReference>
<keyword evidence="3" id="KW-0411">Iron-sulfur</keyword>
<reference evidence="5" key="2">
    <citation type="submission" date="2021-04" db="EMBL/GenBank/DDBJ databases">
        <authorList>
            <person name="Gilroy R."/>
        </authorList>
    </citation>
    <scope>NUCLEOTIDE SEQUENCE</scope>
    <source>
        <strain evidence="5">ChiBcec8-14828</strain>
    </source>
</reference>
<sequence length="297" mass="33374">MDTIPAKTIVMTNKNKEWFGADYTMNLYHGCSHGCIYCDSRSDCYGIESFDSVRVKENALTLVRNGLSSKRATGVVAMGGMSDPYNHFEKEYEYTRKALELISAYGFGAVVATKSPLIERDIDVLQTIQVHSPVLCAMTVTTCSPSLAKKLEPNAPPPAQRLEAVRRLSQAGIFAGVLLMPVIPYVEDSEENIREVVYSAAAAGARFVYPMLGMTLRDGQREYFYEKLSELFPKEQLPQAYRKKYGPRYKCFVPGVHKLTEIFRDEAQKNGLLTEMNDIIQAYQATYDSGQLSFFEI</sequence>
<organism evidence="5 6">
    <name type="scientific">Candidatus Ruthenibacterium avium</name>
    <dbReference type="NCBI Taxonomy" id="2838751"/>
    <lineage>
        <taxon>Bacteria</taxon>
        <taxon>Bacillati</taxon>
        <taxon>Bacillota</taxon>
        <taxon>Clostridia</taxon>
        <taxon>Eubacteriales</taxon>
        <taxon>Oscillospiraceae</taxon>
        <taxon>Ruthenibacterium</taxon>
    </lineage>
</organism>
<gene>
    <name evidence="5" type="ORF">H9943_06965</name>
</gene>
<protein>
    <submittedName>
        <fullName evidence="5">Radical SAM protein</fullName>
    </submittedName>
</protein>
<evidence type="ECO:0000313" key="5">
    <source>
        <dbReference type="EMBL" id="HJB40121.1"/>
    </source>
</evidence>
<proteinExistence type="predicted"/>
<comment type="caution">
    <text evidence="5">The sequence shown here is derived from an EMBL/GenBank/DDBJ whole genome shotgun (WGS) entry which is preliminary data.</text>
</comment>
<dbReference type="GO" id="GO:0003824">
    <property type="term" value="F:catalytic activity"/>
    <property type="evidence" value="ECO:0007669"/>
    <property type="project" value="InterPro"/>
</dbReference>
<dbReference type="InterPro" id="IPR058240">
    <property type="entry name" value="rSAM_sf"/>
</dbReference>
<keyword evidence="2" id="KW-0408">Iron</keyword>
<dbReference type="SUPFAM" id="SSF102114">
    <property type="entry name" value="Radical SAM enzymes"/>
    <property type="match status" value="1"/>
</dbReference>
<dbReference type="PANTHER" id="PTHR43432">
    <property type="entry name" value="SLR0285 PROTEIN"/>
    <property type="match status" value="1"/>
</dbReference>
<dbReference type="CDD" id="cd01335">
    <property type="entry name" value="Radical_SAM"/>
    <property type="match status" value="1"/>
</dbReference>
<dbReference type="InterPro" id="IPR040086">
    <property type="entry name" value="MJ0683-like"/>
</dbReference>
<dbReference type="SFLD" id="SFLDG01084">
    <property type="entry name" value="Uncharacterised_Radical_SAM_Su"/>
    <property type="match status" value="1"/>
</dbReference>
<accession>A0A9D2M2A9</accession>
<dbReference type="Pfam" id="PF04055">
    <property type="entry name" value="Radical_SAM"/>
    <property type="match status" value="1"/>
</dbReference>
<dbReference type="InterPro" id="IPR007197">
    <property type="entry name" value="rSAM"/>
</dbReference>
<dbReference type="GO" id="GO:0046872">
    <property type="term" value="F:metal ion binding"/>
    <property type="evidence" value="ECO:0007669"/>
    <property type="project" value="UniProtKB-KW"/>
</dbReference>
<dbReference type="PANTHER" id="PTHR43432:SF5">
    <property type="entry name" value="ELP3_MIAA_NIFB-LIKE RADICAL SAM CORE DOMAIN-CONTAINING PROTEIN"/>
    <property type="match status" value="1"/>
</dbReference>
<dbReference type="Proteomes" id="UP000824209">
    <property type="component" value="Unassembled WGS sequence"/>
</dbReference>
<feature type="domain" description="Radical SAM core" evidence="4">
    <location>
        <begin position="17"/>
        <end position="248"/>
    </location>
</feature>
<evidence type="ECO:0000256" key="2">
    <source>
        <dbReference type="ARBA" id="ARBA00023004"/>
    </source>
</evidence>
<keyword evidence="1" id="KW-0479">Metal-binding</keyword>
<evidence type="ECO:0000313" key="6">
    <source>
        <dbReference type="Proteomes" id="UP000824209"/>
    </source>
</evidence>
<evidence type="ECO:0000256" key="3">
    <source>
        <dbReference type="ARBA" id="ARBA00023014"/>
    </source>
</evidence>